<reference evidence="2" key="1">
    <citation type="journal article" date="2012" name="PLoS ONE">
        <title>Gene sets for utilization of primary and secondary nutrition supplies in the distal gut of endangered iberian lynx.</title>
        <authorList>
            <person name="Alcaide M."/>
            <person name="Messina E."/>
            <person name="Richter M."/>
            <person name="Bargiela R."/>
            <person name="Peplies J."/>
            <person name="Huws S.A."/>
            <person name="Newbold C.J."/>
            <person name="Golyshin P.N."/>
            <person name="Simon M.A."/>
            <person name="Lopez G."/>
            <person name="Yakimov M.M."/>
            <person name="Ferrer M."/>
        </authorList>
    </citation>
    <scope>NUCLEOTIDE SEQUENCE</scope>
</reference>
<feature type="region of interest" description="Disordered" evidence="1">
    <location>
        <begin position="38"/>
        <end position="58"/>
    </location>
</feature>
<dbReference type="AlphaFoldDB" id="J9GBK3"/>
<gene>
    <name evidence="2" type="ORF">EVA_12761</name>
</gene>
<dbReference type="EMBL" id="AMCI01003957">
    <property type="protein sequence ID" value="EJW99132.1"/>
    <property type="molecule type" value="Genomic_DNA"/>
</dbReference>
<name>J9GBK3_9ZZZZ</name>
<evidence type="ECO:0000256" key="1">
    <source>
        <dbReference type="SAM" id="MobiDB-lite"/>
    </source>
</evidence>
<comment type="caution">
    <text evidence="2">The sequence shown here is derived from an EMBL/GenBank/DDBJ whole genome shotgun (WGS) entry which is preliminary data.</text>
</comment>
<proteinExistence type="predicted"/>
<protein>
    <submittedName>
        <fullName evidence="2">Uncharacterized protein</fullName>
    </submittedName>
</protein>
<organism evidence="2">
    <name type="scientific">gut metagenome</name>
    <dbReference type="NCBI Taxonomy" id="749906"/>
    <lineage>
        <taxon>unclassified sequences</taxon>
        <taxon>metagenomes</taxon>
        <taxon>organismal metagenomes</taxon>
    </lineage>
</organism>
<accession>J9GBK3</accession>
<sequence length="58" mass="6274">MKPSPGRAKDMHVTRNKPVAPASLEKSIFVLNLSLAEKASSSSMKSKAERFLTTSSPQ</sequence>
<evidence type="ECO:0000313" key="2">
    <source>
        <dbReference type="EMBL" id="EJW99132.1"/>
    </source>
</evidence>